<accession>A0A1S0TM47</accession>
<dbReference type="EMBL" id="JH712567">
    <property type="protein sequence ID" value="EFO16558.2"/>
    <property type="molecule type" value="Genomic_DNA"/>
</dbReference>
<dbReference type="OrthoDB" id="10662327at2759"/>
<protein>
    <submittedName>
        <fullName evidence="2">Uncharacterized protein</fullName>
    </submittedName>
</protein>
<gene>
    <name evidence="2" type="ORF">LOAG_11946</name>
</gene>
<reference evidence="2" key="1">
    <citation type="submission" date="2012-04" db="EMBL/GenBank/DDBJ databases">
        <title>The Genome Sequence of Loa loa.</title>
        <authorList>
            <consortium name="The Broad Institute Genome Sequencing Platform"/>
            <consortium name="Broad Institute Genome Sequencing Center for Infectious Disease"/>
            <person name="Nutman T.B."/>
            <person name="Fink D.L."/>
            <person name="Russ C."/>
            <person name="Young S."/>
            <person name="Zeng Q."/>
            <person name="Gargeya S."/>
            <person name="Alvarado L."/>
            <person name="Berlin A."/>
            <person name="Chapman S.B."/>
            <person name="Chen Z."/>
            <person name="Freedman E."/>
            <person name="Gellesch M."/>
            <person name="Goldberg J."/>
            <person name="Griggs A."/>
            <person name="Gujja S."/>
            <person name="Heilman E.R."/>
            <person name="Heiman D."/>
            <person name="Howarth C."/>
            <person name="Mehta T."/>
            <person name="Neiman D."/>
            <person name="Pearson M."/>
            <person name="Roberts A."/>
            <person name="Saif S."/>
            <person name="Shea T."/>
            <person name="Shenoy N."/>
            <person name="Sisk P."/>
            <person name="Stolte C."/>
            <person name="Sykes S."/>
            <person name="White J."/>
            <person name="Yandava C."/>
            <person name="Haas B."/>
            <person name="Henn M.R."/>
            <person name="Nusbaum C."/>
            <person name="Birren B."/>
        </authorList>
    </citation>
    <scope>NUCLEOTIDE SEQUENCE [LARGE SCALE GENOMIC DNA]</scope>
</reference>
<dbReference type="KEGG" id="loa:LOAG_11946"/>
<proteinExistence type="predicted"/>
<dbReference type="RefSeq" id="XP_020301410.1">
    <property type="nucleotide sequence ID" value="XM_020448448.1"/>
</dbReference>
<sequence length="285" mass="31598">MKICSGEVNGLLPSCSGLEDIKSEDAALHRDDTSHPRILMRITRKNNIVSVTDPRTNHISLHITPKSEVDEGREPPLKVPKLKIRLSRNGEEHVVDSEPAKDHISKSAPHEKDKLEEMRFASSDIDRLDRHKRVAGLDHNRKMTIIIPKSVIKNSCASSCNSGNSISAAVSSNAQFSPNSELSDEEDEQLRAQADSVISRLNDWGTKNPATRQADAISRLVGSAPLMTPVLDRLIPNDPWFFRMEVKNHSRVDSNDIAPSRMTWLASAASHPRSLKTTISISKPN</sequence>
<feature type="region of interest" description="Disordered" evidence="1">
    <location>
        <begin position="89"/>
        <end position="114"/>
    </location>
</feature>
<evidence type="ECO:0000256" key="1">
    <source>
        <dbReference type="SAM" id="MobiDB-lite"/>
    </source>
</evidence>
<name>A0A1S0TM47_LOALO</name>
<dbReference type="CTD" id="9949407"/>
<evidence type="ECO:0000313" key="2">
    <source>
        <dbReference type="EMBL" id="EFO16558.2"/>
    </source>
</evidence>
<dbReference type="InParanoid" id="A0A1S0TM47"/>
<dbReference type="AlphaFoldDB" id="A0A1S0TM47"/>
<organism evidence="2">
    <name type="scientific">Loa loa</name>
    <name type="common">Eye worm</name>
    <name type="synonym">Filaria loa</name>
    <dbReference type="NCBI Taxonomy" id="7209"/>
    <lineage>
        <taxon>Eukaryota</taxon>
        <taxon>Metazoa</taxon>
        <taxon>Ecdysozoa</taxon>
        <taxon>Nematoda</taxon>
        <taxon>Chromadorea</taxon>
        <taxon>Rhabditida</taxon>
        <taxon>Spirurina</taxon>
        <taxon>Spiruromorpha</taxon>
        <taxon>Filarioidea</taxon>
        <taxon>Onchocercidae</taxon>
        <taxon>Loa</taxon>
    </lineage>
</organism>
<dbReference type="GeneID" id="9949407"/>